<keyword evidence="1" id="KW-0255">Endonuclease</keyword>
<dbReference type="Proteomes" id="UP001163223">
    <property type="component" value="Chromosome"/>
</dbReference>
<reference evidence="1" key="1">
    <citation type="submission" date="2022-11" db="EMBL/GenBank/DDBJ databases">
        <title>beta-Carotene-producing bacterium, Jeongeuplla avenae sp. nov., alleviates the salt stress of Arabidopsis seedlings.</title>
        <authorList>
            <person name="Jiang L."/>
            <person name="Lee J."/>
        </authorList>
    </citation>
    <scope>NUCLEOTIDE SEQUENCE</scope>
    <source>
        <strain evidence="1">DY_R2A_6</strain>
    </source>
</reference>
<organism evidence="1 2">
    <name type="scientific">Antarcticirhabdus aurantiaca</name>
    <dbReference type="NCBI Taxonomy" id="2606717"/>
    <lineage>
        <taxon>Bacteria</taxon>
        <taxon>Pseudomonadati</taxon>
        <taxon>Pseudomonadota</taxon>
        <taxon>Alphaproteobacteria</taxon>
        <taxon>Hyphomicrobiales</taxon>
        <taxon>Aurantimonadaceae</taxon>
        <taxon>Antarcticirhabdus</taxon>
    </lineage>
</organism>
<evidence type="ECO:0000313" key="1">
    <source>
        <dbReference type="EMBL" id="WAJ27560.1"/>
    </source>
</evidence>
<evidence type="ECO:0000313" key="2">
    <source>
        <dbReference type="Proteomes" id="UP001163223"/>
    </source>
</evidence>
<sequence>MTPHDAIDRACAEVGIVPPPSYQEGGSQGCSVSGCSRKVKARQLCDAHYKRMKRHGDALAGHASPGVPLRWLIETALTCKHEACLSWPFADAGNGYGRVFIDGKSKYAHRVVCEMAHGSAPSDGMDAAHSCGKGHLGCVNPGHLSWKTRAGNFADKLIHGTDNRGERHLQAKLTEADVLEIRKAAASGGQSQREISERYGVSQAAVSDIIRNRSWGWL</sequence>
<keyword evidence="1" id="KW-0378">Hydrolase</keyword>
<protein>
    <submittedName>
        <fullName evidence="1">HNH endonuclease</fullName>
    </submittedName>
</protein>
<name>A0ACD4NLL0_9HYPH</name>
<proteinExistence type="predicted"/>
<keyword evidence="1" id="KW-0540">Nuclease</keyword>
<keyword evidence="2" id="KW-1185">Reference proteome</keyword>
<accession>A0ACD4NLL0</accession>
<dbReference type="EMBL" id="CP113520">
    <property type="protein sequence ID" value="WAJ27560.1"/>
    <property type="molecule type" value="Genomic_DNA"/>
</dbReference>
<gene>
    <name evidence="1" type="ORF">OXU80_22365</name>
</gene>